<feature type="transmembrane region" description="Helical" evidence="1">
    <location>
        <begin position="209"/>
        <end position="228"/>
    </location>
</feature>
<comment type="function">
    <text evidence="1">Involved in the maturation of specific proteins in the endoplasmic reticulum.</text>
</comment>
<keyword evidence="1" id="KW-1133">Transmembrane helix</keyword>
<dbReference type="Pfam" id="PF06762">
    <property type="entry name" value="LMF1"/>
    <property type="match status" value="1"/>
</dbReference>
<dbReference type="Bgee" id="ENSXETG00000038231">
    <property type="expression patterns" value="Expressed in gastrula and 12 other cell types or tissues"/>
</dbReference>
<keyword evidence="1" id="KW-0256">Endoplasmic reticulum</keyword>
<keyword evidence="1" id="KW-0472">Membrane</keyword>
<evidence type="ECO:0000256" key="2">
    <source>
        <dbReference type="SAM" id="MobiDB-lite"/>
    </source>
</evidence>
<comment type="subcellular location">
    <subcellularLocation>
        <location evidence="1">Endoplasmic reticulum membrane</location>
        <topology evidence="1">Multi-pass membrane protein</topology>
    </subcellularLocation>
</comment>
<evidence type="ECO:0000259" key="3">
    <source>
        <dbReference type="Pfam" id="PF06762"/>
    </source>
</evidence>
<gene>
    <name evidence="4" type="primary">lmf1</name>
</gene>
<feature type="domain" description="Lipase maturation factor 1/2 N-terminal" evidence="3">
    <location>
        <begin position="173"/>
        <end position="304"/>
    </location>
</feature>
<accession>A0A6I8R8V6</accession>
<organism evidence="4">
    <name type="scientific">Xenopus tropicalis</name>
    <name type="common">Western clawed frog</name>
    <name type="synonym">Silurana tropicalis</name>
    <dbReference type="NCBI Taxonomy" id="8364"/>
    <lineage>
        <taxon>Eukaryota</taxon>
        <taxon>Metazoa</taxon>
        <taxon>Chordata</taxon>
        <taxon>Craniata</taxon>
        <taxon>Vertebrata</taxon>
        <taxon>Euteleostomi</taxon>
        <taxon>Amphibia</taxon>
        <taxon>Batrachia</taxon>
        <taxon>Anura</taxon>
        <taxon>Pipoidea</taxon>
        <taxon>Pipidae</taxon>
        <taxon>Xenopodinae</taxon>
        <taxon>Xenopus</taxon>
        <taxon>Silurana</taxon>
    </lineage>
</organism>
<evidence type="ECO:0000313" key="4">
    <source>
        <dbReference type="Ensembl" id="ENSXETP00000082019"/>
    </source>
</evidence>
<evidence type="ECO:0000256" key="1">
    <source>
        <dbReference type="RuleBase" id="RU361229"/>
    </source>
</evidence>
<name>A0A6I8R8V6_XENTR</name>
<reference evidence="4" key="1">
    <citation type="journal article" date="2010" name="Science">
        <title>The genome of the Western clawed frog Xenopus tropicalis.</title>
        <authorList>
            <person name="Hellsten U."/>
            <person name="Harland R.M."/>
            <person name="Gilchrist M.J."/>
            <person name="Hendrix D."/>
            <person name="Jurka J."/>
            <person name="Kapitonov V."/>
            <person name="Ovcharenko I."/>
            <person name="Putnam N.H."/>
            <person name="Shu S."/>
            <person name="Taher L."/>
            <person name="Blitz I.L."/>
            <person name="Blumberg B."/>
            <person name="Dichmann D.S."/>
            <person name="Dubchak I."/>
            <person name="Amaya E."/>
            <person name="Detter J.C."/>
            <person name="Fletcher R."/>
            <person name="Gerhard D.S."/>
            <person name="Goodstein D."/>
            <person name="Graves T."/>
            <person name="Grigoriev I.V."/>
            <person name="Grimwood J."/>
            <person name="Kawashima T."/>
            <person name="Lindquist E."/>
            <person name="Lucas S.M."/>
            <person name="Mead P.E."/>
            <person name="Mitros T."/>
            <person name="Ogino H."/>
            <person name="Ohta Y."/>
            <person name="Poliakov A.V."/>
            <person name="Pollet N."/>
            <person name="Robert J."/>
            <person name="Salamov A."/>
            <person name="Sater A.K."/>
            <person name="Schmutz J."/>
            <person name="Terry A."/>
            <person name="Vize P.D."/>
            <person name="Warren W.C."/>
            <person name="Wells D."/>
            <person name="Wills A."/>
            <person name="Wilson R.K."/>
            <person name="Zimmerman L.B."/>
            <person name="Zorn A.M."/>
            <person name="Grainger R."/>
            <person name="Grammer T."/>
            <person name="Khokha M.K."/>
            <person name="Richardson P.M."/>
            <person name="Rokhsar D.S."/>
        </authorList>
    </citation>
    <scope>NUCLEOTIDE SEQUENCE [LARGE SCALE GENOMIC DNA]</scope>
    <source>
        <strain evidence="4">Nigerian</strain>
    </source>
</reference>
<feature type="transmembrane region" description="Helical" evidence="1">
    <location>
        <begin position="133"/>
        <end position="161"/>
    </location>
</feature>
<dbReference type="GO" id="GO:0051604">
    <property type="term" value="P:protein maturation"/>
    <property type="evidence" value="ECO:0007669"/>
    <property type="project" value="InterPro"/>
</dbReference>
<sequence length="311" mass="35553">MAAPRDGAEETGTGESEGLRRRKKELVREASEPTAPESRGEAECGVSLLPGSFWLTRIVLLRAIAAIYFVAFLVAFQQNKQLIGDSGLLPCKLYLKNIKQYFGGKIGLEAVSHAPSLLWLLDWAHMDTHLDNIALVGLAISFFILVSGCANMILMVTLWILYHSLVGVGQIWYSFGWESQILETGFLGIFLCPFWTLSRTPQRTPPSGIVIWAFRWLIFRIMLGAGLIKIRGDRCWRDLTCMDYHYETQPVPNPLAYYMHRNPWWFHQFETLFNHFIELVVPFFIFLGRRMCLVHGILQVLFQAGPIDLQR</sequence>
<comment type="similarity">
    <text evidence="1">Belongs to the lipase maturation factor family.</text>
</comment>
<dbReference type="GeneTree" id="ENSGT00530000063702"/>
<keyword evidence="1" id="KW-0812">Transmembrane</keyword>
<dbReference type="PANTHER" id="PTHR14463:SF10">
    <property type="entry name" value="LIPASE MATURATION FACTOR 1"/>
    <property type="match status" value="1"/>
</dbReference>
<dbReference type="Ensembl" id="ENSXETT00000095583">
    <property type="protein sequence ID" value="ENSXETP00000082019"/>
    <property type="gene ID" value="ENSXETG00000038231"/>
</dbReference>
<dbReference type="PANTHER" id="PTHR14463">
    <property type="entry name" value="LIPASE MATURATION FACTOR"/>
    <property type="match status" value="1"/>
</dbReference>
<dbReference type="AlphaFoldDB" id="A0A6I8R8V6"/>
<dbReference type="InterPro" id="IPR009613">
    <property type="entry name" value="LMF"/>
</dbReference>
<dbReference type="InterPro" id="IPR057434">
    <property type="entry name" value="LMF1/2_N"/>
</dbReference>
<comment type="caution">
    <text evidence="1">Lacks conserved residue(s) required for the propagation of feature annotation.</text>
</comment>
<feature type="transmembrane region" description="Helical" evidence="1">
    <location>
        <begin position="181"/>
        <end position="197"/>
    </location>
</feature>
<proteinExistence type="inferred from homology"/>
<dbReference type="GO" id="GO:0005789">
    <property type="term" value="C:endoplasmic reticulum membrane"/>
    <property type="evidence" value="ECO:0007669"/>
    <property type="project" value="UniProtKB-SubCell"/>
</dbReference>
<feature type="transmembrane region" description="Helical" evidence="1">
    <location>
        <begin position="54"/>
        <end position="76"/>
    </location>
</feature>
<reference evidence="4" key="2">
    <citation type="submission" date="2020-05" db="UniProtKB">
        <authorList>
            <consortium name="Ensembl"/>
        </authorList>
    </citation>
    <scope>IDENTIFICATION</scope>
</reference>
<feature type="region of interest" description="Disordered" evidence="2">
    <location>
        <begin position="1"/>
        <end position="41"/>
    </location>
</feature>
<protein>
    <recommendedName>
        <fullName evidence="1">Lipase maturation factor</fullName>
    </recommendedName>
</protein>